<dbReference type="CDD" id="cd11645">
    <property type="entry name" value="Precorrin_2_C20_MT"/>
    <property type="match status" value="1"/>
</dbReference>
<evidence type="ECO:0000259" key="8">
    <source>
        <dbReference type="Pfam" id="PF00590"/>
    </source>
</evidence>
<dbReference type="GO" id="GO:0009236">
    <property type="term" value="P:cobalamin biosynthetic process"/>
    <property type="evidence" value="ECO:0007669"/>
    <property type="project" value="UniProtKB-UniRule"/>
</dbReference>
<evidence type="ECO:0000256" key="2">
    <source>
        <dbReference type="ARBA" id="ARBA00005879"/>
    </source>
</evidence>
<dbReference type="InterPro" id="IPR014776">
    <property type="entry name" value="4pyrrole_Mease_sub2"/>
</dbReference>
<comment type="pathway">
    <text evidence="1">Cofactor biosynthesis; adenosylcobalamin biosynthesis.</text>
</comment>
<dbReference type="EMBL" id="CP045725">
    <property type="protein sequence ID" value="QGF22912.1"/>
    <property type="molecule type" value="Genomic_DNA"/>
</dbReference>
<feature type="domain" description="Tetrapyrrole methylase" evidence="8">
    <location>
        <begin position="8"/>
        <end position="223"/>
    </location>
</feature>
<dbReference type="InterPro" id="IPR012382">
    <property type="entry name" value="CobI/CbiL"/>
</dbReference>
<evidence type="ECO:0000256" key="1">
    <source>
        <dbReference type="ARBA" id="ARBA00004953"/>
    </source>
</evidence>
<comment type="similarity">
    <text evidence="2 7">Belongs to the precorrin methyltransferase family.</text>
</comment>
<protein>
    <submittedName>
        <fullName evidence="9">Precorrin-2 C(20)-methyltransferase</fullName>
        <ecNumber evidence="9">2.1.1.130</ecNumber>
    </submittedName>
</protein>
<evidence type="ECO:0000256" key="6">
    <source>
        <dbReference type="ARBA" id="ARBA00022691"/>
    </source>
</evidence>
<reference evidence="9 10" key="1">
    <citation type="submission" date="2019-10" db="EMBL/GenBank/DDBJ databases">
        <title>Genomic analysis of Raineyella sp. CBA3103.</title>
        <authorList>
            <person name="Roh S.W."/>
        </authorList>
    </citation>
    <scope>NUCLEOTIDE SEQUENCE [LARGE SCALE GENOMIC DNA]</scope>
    <source>
        <strain evidence="9 10">CBA3103</strain>
    </source>
</reference>
<dbReference type="GO" id="GO:0030788">
    <property type="term" value="F:precorrin-2 C20-methyltransferase activity"/>
    <property type="evidence" value="ECO:0007669"/>
    <property type="project" value="UniProtKB-EC"/>
</dbReference>
<keyword evidence="10" id="KW-1185">Reference proteome</keyword>
<dbReference type="EC" id="2.1.1.130" evidence="9"/>
<gene>
    <name evidence="9" type="primary">cobI</name>
    <name evidence="9" type="ORF">Rai3103_03650</name>
</gene>
<keyword evidence="4 9" id="KW-0489">Methyltransferase</keyword>
<accession>A0A5Q2F7L3</accession>
<dbReference type="InterPro" id="IPR006364">
    <property type="entry name" value="CobI/CbiL/CobIJ_dom"/>
</dbReference>
<name>A0A5Q2F7L3_9ACTN</name>
<dbReference type="AlphaFoldDB" id="A0A5Q2F7L3"/>
<keyword evidence="6" id="KW-0949">S-adenosyl-L-methionine</keyword>
<dbReference type="InterPro" id="IPR014777">
    <property type="entry name" value="4pyrrole_Mease_sub1"/>
</dbReference>
<proteinExistence type="inferred from homology"/>
<dbReference type="Gene3D" id="3.30.950.10">
    <property type="entry name" value="Methyltransferase, Cobalt-precorrin-4 Transmethylase, Domain 2"/>
    <property type="match status" value="1"/>
</dbReference>
<keyword evidence="3" id="KW-0169">Cobalamin biosynthesis</keyword>
<dbReference type="InterPro" id="IPR035996">
    <property type="entry name" value="4pyrrol_Methylase_sf"/>
</dbReference>
<evidence type="ECO:0000256" key="7">
    <source>
        <dbReference type="PIRNR" id="PIRNR036427"/>
    </source>
</evidence>
<dbReference type="UniPathway" id="UPA00148"/>
<sequence length="253" mass="26340">MEALHEPRLVGVGVGPGDPELITVKAVRALEEADIILVPRTERSANTAGRADTIVTTAVPSAAGRIVATPFSMRERSGVGPERRAAWAESRDAAVRAFREGARTVCFATVGDPSVYSTFSYLAAEVAGEIEDLRIEVVPGITAMQALAAAGRTPLVEGREVLALVPVTGGVDVLTAALETADTVVAYKAGRHLPEVLDAIAATRPEHDVTIGTDVGLAGEVLRDGKDPAAREAAPYFSTVLVTPARPTTGGRL</sequence>
<dbReference type="SUPFAM" id="SSF53790">
    <property type="entry name" value="Tetrapyrrole methylase"/>
    <property type="match status" value="1"/>
</dbReference>
<dbReference type="KEGG" id="rain:Rai3103_03650"/>
<evidence type="ECO:0000313" key="10">
    <source>
        <dbReference type="Proteomes" id="UP000386847"/>
    </source>
</evidence>
<dbReference type="Gene3D" id="3.40.1010.10">
    <property type="entry name" value="Cobalt-precorrin-4 Transmethylase, Domain 1"/>
    <property type="match status" value="1"/>
</dbReference>
<keyword evidence="5 9" id="KW-0808">Transferase</keyword>
<evidence type="ECO:0000256" key="5">
    <source>
        <dbReference type="ARBA" id="ARBA00022679"/>
    </source>
</evidence>
<dbReference type="GO" id="GO:0032259">
    <property type="term" value="P:methylation"/>
    <property type="evidence" value="ECO:0007669"/>
    <property type="project" value="UniProtKB-KW"/>
</dbReference>
<dbReference type="Pfam" id="PF00590">
    <property type="entry name" value="TP_methylase"/>
    <property type="match status" value="1"/>
</dbReference>
<evidence type="ECO:0000256" key="4">
    <source>
        <dbReference type="ARBA" id="ARBA00022603"/>
    </source>
</evidence>
<dbReference type="NCBIfam" id="TIGR01467">
    <property type="entry name" value="cobI_cbiL"/>
    <property type="match status" value="1"/>
</dbReference>
<evidence type="ECO:0000256" key="3">
    <source>
        <dbReference type="ARBA" id="ARBA00022573"/>
    </source>
</evidence>
<dbReference type="Proteomes" id="UP000386847">
    <property type="component" value="Chromosome"/>
</dbReference>
<evidence type="ECO:0000313" key="9">
    <source>
        <dbReference type="EMBL" id="QGF22912.1"/>
    </source>
</evidence>
<dbReference type="PANTHER" id="PTHR43467">
    <property type="entry name" value="COBALT-PRECORRIN-2 C(20)-METHYLTRANSFERASE"/>
    <property type="match status" value="1"/>
</dbReference>
<dbReference type="InterPro" id="IPR000878">
    <property type="entry name" value="4pyrrol_Mease"/>
</dbReference>
<dbReference type="PANTHER" id="PTHR43467:SF2">
    <property type="entry name" value="COBALT-PRECORRIN-2 C(20)-METHYLTRANSFERASE"/>
    <property type="match status" value="1"/>
</dbReference>
<dbReference type="PIRSF" id="PIRSF036427">
    <property type="entry name" value="Precrrn-2_mtase"/>
    <property type="match status" value="1"/>
</dbReference>
<dbReference type="RefSeq" id="WP_153571439.1">
    <property type="nucleotide sequence ID" value="NZ_CP045725.1"/>
</dbReference>
<organism evidence="9 10">
    <name type="scientific">Raineyella fluvialis</name>
    <dbReference type="NCBI Taxonomy" id="2662261"/>
    <lineage>
        <taxon>Bacteria</taxon>
        <taxon>Bacillati</taxon>
        <taxon>Actinomycetota</taxon>
        <taxon>Actinomycetes</taxon>
        <taxon>Propionibacteriales</taxon>
        <taxon>Propionibacteriaceae</taxon>
        <taxon>Raineyella</taxon>
    </lineage>
</organism>